<dbReference type="Proteomes" id="UP000663879">
    <property type="component" value="Unassembled WGS sequence"/>
</dbReference>
<dbReference type="OrthoDB" id="7259436at2759"/>
<gene>
    <name evidence="1" type="ORF">OXX778_LOCUS5011</name>
</gene>
<reference evidence="1" key="1">
    <citation type="submission" date="2021-02" db="EMBL/GenBank/DDBJ databases">
        <authorList>
            <person name="Nowell W R."/>
        </authorList>
    </citation>
    <scope>NUCLEOTIDE SEQUENCE</scope>
    <source>
        <strain evidence="1">Ploen Becks lab</strain>
    </source>
</reference>
<name>A0A813QTK5_9BILA</name>
<dbReference type="EMBL" id="CAJNOC010000524">
    <property type="protein sequence ID" value="CAF0772206.1"/>
    <property type="molecule type" value="Genomic_DNA"/>
</dbReference>
<evidence type="ECO:0000313" key="2">
    <source>
        <dbReference type="Proteomes" id="UP000663879"/>
    </source>
</evidence>
<keyword evidence="2" id="KW-1185">Reference proteome</keyword>
<sequence length="187" mass="21978">MSLNNKMTLLVASLNNIKENHLNIKCSYDDDIETILIRKKNLGDVGSDLFEKFCELGCEATKLKLTSFKSVEDEEIKFLVEKISTLLVEIYPWLNNYLPNYPFMFIYIDEYESVGIDACEVRSGFQFMLDLFKGINPKLDDILQKLDEAATEDFDKKIKFGKEWNKFEVEKEDIPEFIPKHHIWWSK</sequence>
<proteinExistence type="predicted"/>
<comment type="caution">
    <text evidence="1">The sequence shown here is derived from an EMBL/GenBank/DDBJ whole genome shotgun (WGS) entry which is preliminary data.</text>
</comment>
<evidence type="ECO:0000313" key="1">
    <source>
        <dbReference type="EMBL" id="CAF0772206.1"/>
    </source>
</evidence>
<protein>
    <submittedName>
        <fullName evidence="1">Uncharacterized protein</fullName>
    </submittedName>
</protein>
<dbReference type="AlphaFoldDB" id="A0A813QTK5"/>
<accession>A0A813QTK5</accession>
<organism evidence="1 2">
    <name type="scientific">Brachionus calyciflorus</name>
    <dbReference type="NCBI Taxonomy" id="104777"/>
    <lineage>
        <taxon>Eukaryota</taxon>
        <taxon>Metazoa</taxon>
        <taxon>Spiralia</taxon>
        <taxon>Gnathifera</taxon>
        <taxon>Rotifera</taxon>
        <taxon>Eurotatoria</taxon>
        <taxon>Monogononta</taxon>
        <taxon>Pseudotrocha</taxon>
        <taxon>Ploima</taxon>
        <taxon>Brachionidae</taxon>
        <taxon>Brachionus</taxon>
    </lineage>
</organism>